<evidence type="ECO:0000256" key="3">
    <source>
        <dbReference type="ARBA" id="ARBA00013812"/>
    </source>
</evidence>
<feature type="transmembrane region" description="Helical" evidence="14">
    <location>
        <begin position="7"/>
        <end position="28"/>
    </location>
</feature>
<gene>
    <name evidence="15" type="primary">ORF4</name>
</gene>
<evidence type="ECO:0000256" key="2">
    <source>
        <dbReference type="ARBA" id="ARBA00010355"/>
    </source>
</evidence>
<evidence type="ECO:0000256" key="10">
    <source>
        <dbReference type="ARBA" id="ARBA00023184"/>
    </source>
</evidence>
<dbReference type="GO" id="GO:0044167">
    <property type="term" value="C:host cell endoplasmic reticulum membrane"/>
    <property type="evidence" value="ECO:0007669"/>
    <property type="project" value="UniProtKB-SubCell"/>
</dbReference>
<dbReference type="EMBL" id="MN059188">
    <property type="protein sequence ID" value="QED43590.1"/>
    <property type="molecule type" value="Genomic_RNA"/>
</dbReference>
<evidence type="ECO:0000256" key="4">
    <source>
        <dbReference type="ARBA" id="ARBA00022448"/>
    </source>
</evidence>
<keyword evidence="6" id="KW-1043">Host membrane</keyword>
<comment type="subcellular location">
    <subcellularLocation>
        <location evidence="1">Host endoplasmic reticulum membrane</location>
    </subcellularLocation>
</comment>
<evidence type="ECO:0000256" key="11">
    <source>
        <dbReference type="ARBA" id="ARBA00025270"/>
    </source>
</evidence>
<keyword evidence="9 14" id="KW-0472">Membrane</keyword>
<name>A0A6M2YUJ8_9VIRU</name>
<evidence type="ECO:0000256" key="9">
    <source>
        <dbReference type="ARBA" id="ARBA00023136"/>
    </source>
</evidence>
<evidence type="ECO:0000256" key="13">
    <source>
        <dbReference type="ARBA" id="ARBA00033148"/>
    </source>
</evidence>
<keyword evidence="7 14" id="KW-1133">Transmembrane helix</keyword>
<accession>A0A6M2YUJ8</accession>
<sequence>MREDARLILYACSGLLLTVISLYLYSALRNADSGCSVTITGESLTIRGCEFTPEFIEYAKTLEVARHW</sequence>
<evidence type="ECO:0000256" key="14">
    <source>
        <dbReference type="SAM" id="Phobius"/>
    </source>
</evidence>
<dbReference type="EMBL" id="MN059185">
    <property type="protein sequence ID" value="QED43572.1"/>
    <property type="molecule type" value="Genomic_RNA"/>
</dbReference>
<evidence type="ECO:0000313" key="16">
    <source>
        <dbReference type="EMBL" id="QED43590.1"/>
    </source>
</evidence>
<evidence type="ECO:0000256" key="6">
    <source>
        <dbReference type="ARBA" id="ARBA00022870"/>
    </source>
</evidence>
<keyword evidence="5 14" id="KW-0812">Transmembrane</keyword>
<protein>
    <recommendedName>
        <fullName evidence="3">Movement protein TGBp3</fullName>
    </recommendedName>
    <alternativeName>
        <fullName evidence="12">7 kDa protein</fullName>
    </alternativeName>
    <alternativeName>
        <fullName evidence="13">Triple gene block 3 protein</fullName>
    </alternativeName>
</protein>
<dbReference type="Pfam" id="PF02495">
    <property type="entry name" value="TGBp3"/>
    <property type="match status" value="1"/>
</dbReference>
<keyword evidence="4" id="KW-0813">Transport</keyword>
<comment type="similarity">
    <text evidence="2">Belongs to the Tymovirales TGBp3 protein family.</text>
</comment>
<evidence type="ECO:0000256" key="8">
    <source>
        <dbReference type="ARBA" id="ARBA00023031"/>
    </source>
</evidence>
<dbReference type="GO" id="GO:0046740">
    <property type="term" value="P:transport of virus in host, cell to cell"/>
    <property type="evidence" value="ECO:0007669"/>
    <property type="project" value="UniProtKB-KW"/>
</dbReference>
<evidence type="ECO:0000256" key="1">
    <source>
        <dbReference type="ARBA" id="ARBA00004625"/>
    </source>
</evidence>
<proteinExistence type="inferred from homology"/>
<keyword evidence="10" id="KW-1038">Host endoplasmic reticulum</keyword>
<evidence type="ECO:0000313" key="15">
    <source>
        <dbReference type="EMBL" id="QED43572.1"/>
    </source>
</evidence>
<keyword evidence="8" id="KW-0916">Viral movement protein</keyword>
<evidence type="ECO:0000256" key="5">
    <source>
        <dbReference type="ARBA" id="ARBA00022692"/>
    </source>
</evidence>
<evidence type="ECO:0000256" key="12">
    <source>
        <dbReference type="ARBA" id="ARBA00030266"/>
    </source>
</evidence>
<organism evidence="15">
    <name type="scientific">Garlic latent virus</name>
    <dbReference type="NCBI Taxonomy" id="12458"/>
    <lineage>
        <taxon>Viruses</taxon>
        <taxon>Riboviria</taxon>
        <taxon>Orthornavirae</taxon>
        <taxon>Kitrinoviricota</taxon>
        <taxon>Alsuviricetes</taxon>
        <taxon>Tymovirales</taxon>
        <taxon>Betaflexiviridae</taxon>
        <taxon>Quinvirinae</taxon>
        <taxon>Carlavirus</taxon>
        <taxon>Carlavirus latensascalonici</taxon>
        <taxon>Shallot latent virus</taxon>
    </lineage>
</organism>
<dbReference type="InterPro" id="IPR003411">
    <property type="entry name" value="TGBp3"/>
</dbReference>
<evidence type="ECO:0000256" key="7">
    <source>
        <dbReference type="ARBA" id="ARBA00022989"/>
    </source>
</evidence>
<reference evidence="15" key="1">
    <citation type="submission" date="2019-06" db="EMBL/GenBank/DDBJ databases">
        <authorList>
            <person name="Jo Y."/>
            <person name="Cho W.K."/>
        </authorList>
    </citation>
    <scope>NUCLEOTIDE SEQUENCE</scope>
    <source>
        <strain evidence="15">G119-1</strain>
        <strain evidence="16">G120-3</strain>
    </source>
</reference>
<comment type="function">
    <text evidence="11">Plays a role in viral cell-to-cell propagation, by facilitating genome transport to neighboring plant cells through plasmosdesmata. May induce the formation of granular vesicles derived from the Endoplasmic reticulum, which align on actin filaments.</text>
</comment>